<gene>
    <name evidence="1" type="ORF">A3H26_02200</name>
</gene>
<dbReference type="Proteomes" id="UP000177763">
    <property type="component" value="Unassembled WGS sequence"/>
</dbReference>
<reference evidence="1 2" key="1">
    <citation type="journal article" date="2016" name="Nat. Commun.">
        <title>Thousands of microbial genomes shed light on interconnected biogeochemical processes in an aquifer system.</title>
        <authorList>
            <person name="Anantharaman K."/>
            <person name="Brown C.T."/>
            <person name="Hug L.A."/>
            <person name="Sharon I."/>
            <person name="Castelle C.J."/>
            <person name="Probst A.J."/>
            <person name="Thomas B.C."/>
            <person name="Singh A."/>
            <person name="Wilkins M.J."/>
            <person name="Karaoz U."/>
            <person name="Brodie E.L."/>
            <person name="Williams K.H."/>
            <person name="Hubbard S.S."/>
            <person name="Banfield J.F."/>
        </authorList>
    </citation>
    <scope>NUCLEOTIDE SEQUENCE [LARGE SCALE GENOMIC DNA]</scope>
</reference>
<dbReference type="AlphaFoldDB" id="A0A1F4VKB7"/>
<evidence type="ECO:0000313" key="2">
    <source>
        <dbReference type="Proteomes" id="UP000177763"/>
    </source>
</evidence>
<accession>A0A1F4VKB7</accession>
<evidence type="ECO:0000313" key="1">
    <source>
        <dbReference type="EMBL" id="OGC57430.1"/>
    </source>
</evidence>
<dbReference type="STRING" id="1802630.A3H26_02200"/>
<organism evidence="1 2">
    <name type="scientific">candidate division WWE3 bacterium RIFCSPLOWO2_12_FULL_36_10</name>
    <dbReference type="NCBI Taxonomy" id="1802630"/>
    <lineage>
        <taxon>Bacteria</taxon>
        <taxon>Katanobacteria</taxon>
    </lineage>
</organism>
<proteinExistence type="predicted"/>
<comment type="caution">
    <text evidence="1">The sequence shown here is derived from an EMBL/GenBank/DDBJ whole genome shotgun (WGS) entry which is preliminary data.</text>
</comment>
<dbReference type="EMBL" id="MEVN01000013">
    <property type="protein sequence ID" value="OGC57430.1"/>
    <property type="molecule type" value="Genomic_DNA"/>
</dbReference>
<sequence length="125" mass="14440">MPKARQLSREELEQAILKGLRLVLRNAGVFFTGDLIIETDYLMLGTVKVVNHFFIREDRRVLFLRLIPYTKRTRLCCIDPPQLHADGLRMSCWVYGNKLPHHHLGLVLQGLANSLLATLDLQYIE</sequence>
<name>A0A1F4VKB7_UNCKA</name>
<protein>
    <submittedName>
        <fullName evidence="1">Uncharacterized protein</fullName>
    </submittedName>
</protein>